<comment type="caution">
    <text evidence="9">The sequence shown here is derived from an EMBL/GenBank/DDBJ whole genome shotgun (WGS) entry which is preliminary data.</text>
</comment>
<feature type="transmembrane region" description="Helical" evidence="7">
    <location>
        <begin position="316"/>
        <end position="337"/>
    </location>
</feature>
<evidence type="ECO:0000256" key="1">
    <source>
        <dbReference type="ARBA" id="ARBA00004141"/>
    </source>
</evidence>
<evidence type="ECO:0000256" key="4">
    <source>
        <dbReference type="ARBA" id="ARBA00022989"/>
    </source>
</evidence>
<dbReference type="PROSITE" id="PS00216">
    <property type="entry name" value="SUGAR_TRANSPORT_1"/>
    <property type="match status" value="2"/>
</dbReference>
<evidence type="ECO:0000256" key="7">
    <source>
        <dbReference type="SAM" id="Phobius"/>
    </source>
</evidence>
<sequence length="565" mass="61036">MSEKDSSGKLELSPEQIDEPAPLHTEPPVPLYKVHNVLNTDLALALSTGPQLKPLSVQAFKLYLVILVSFMGSLSFGFDSSVVSGVNGMTQFTDYFGIGGGATGGGQGIITGMLFSIFSLGVTAGSFIAGPVADKWGRRGGMLIASVLILAGVSTVTAAQSRIYLFFGRFFIGFGTALNNSAAPAYVAEMSPPQWRGRLAGLTVAIAFVGSIVCSGVVIATGRINSSLAWRLPFAFQFVPTIFLASPRWLISVGRKEEARQILAKYHGNGDGNSPLVVLEWHELETHIKLDGSDKRWWDYSELSNSRGARYRTFSICWLALCYQWSGTGILSVRIFLEFPAAVKTQQNRLVFSFVSVALAGFGGLVGALVVDRLGRRTLWLWGSALTAAALAFTAGKFPYRCSSKGLPTVTSSFVINMTFTPLLGKGYSSTIGKSPSRNCTFPADGDARSKGLALFALVQSLSSLVNNFAGAVAFERIGWKYMLVPAIWDVVEMVVVWFCAVETKGRTLYVPVLETPSAILNRDVARNWTRSSRFGSFFHMMPSLKSCRIGIRSTRPWPGIGAAA</sequence>
<comment type="subcellular location">
    <subcellularLocation>
        <location evidence="1">Membrane</location>
        <topology evidence="1">Multi-pass membrane protein</topology>
    </subcellularLocation>
</comment>
<protein>
    <recommendedName>
        <fullName evidence="8">Major facilitator superfamily (MFS) profile domain-containing protein</fullName>
    </recommendedName>
</protein>
<dbReference type="PROSITE" id="PS50850">
    <property type="entry name" value="MFS"/>
    <property type="match status" value="1"/>
</dbReference>
<feature type="domain" description="Major facilitator superfamily (MFS) profile" evidence="8">
    <location>
        <begin position="65"/>
        <end position="505"/>
    </location>
</feature>
<evidence type="ECO:0000313" key="9">
    <source>
        <dbReference type="EMBL" id="KAJ7693936.1"/>
    </source>
</evidence>
<dbReference type="InterPro" id="IPR005829">
    <property type="entry name" value="Sugar_transporter_CS"/>
</dbReference>
<gene>
    <name evidence="9" type="ORF">B0H17DRAFT_932420</name>
</gene>
<dbReference type="InterPro" id="IPR005828">
    <property type="entry name" value="MFS_sugar_transport-like"/>
</dbReference>
<feature type="transmembrane region" description="Helical" evidence="7">
    <location>
        <begin position="141"/>
        <end position="160"/>
    </location>
</feature>
<evidence type="ECO:0000256" key="3">
    <source>
        <dbReference type="ARBA" id="ARBA00022692"/>
    </source>
</evidence>
<organism evidence="9 10">
    <name type="scientific">Mycena rosella</name>
    <name type="common">Pink bonnet</name>
    <name type="synonym">Agaricus rosellus</name>
    <dbReference type="NCBI Taxonomy" id="1033263"/>
    <lineage>
        <taxon>Eukaryota</taxon>
        <taxon>Fungi</taxon>
        <taxon>Dikarya</taxon>
        <taxon>Basidiomycota</taxon>
        <taxon>Agaricomycotina</taxon>
        <taxon>Agaricomycetes</taxon>
        <taxon>Agaricomycetidae</taxon>
        <taxon>Agaricales</taxon>
        <taxon>Marasmiineae</taxon>
        <taxon>Mycenaceae</taxon>
        <taxon>Mycena</taxon>
    </lineage>
</organism>
<feature type="transmembrane region" description="Helical" evidence="7">
    <location>
        <begin position="378"/>
        <end position="400"/>
    </location>
</feature>
<name>A0AAD7GGQ6_MYCRO</name>
<evidence type="ECO:0000259" key="8">
    <source>
        <dbReference type="PROSITE" id="PS50850"/>
    </source>
</evidence>
<dbReference type="GO" id="GO:0005351">
    <property type="term" value="F:carbohydrate:proton symporter activity"/>
    <property type="evidence" value="ECO:0007669"/>
    <property type="project" value="TreeGrafter"/>
</dbReference>
<dbReference type="Pfam" id="PF00083">
    <property type="entry name" value="Sugar_tr"/>
    <property type="match status" value="1"/>
</dbReference>
<keyword evidence="4 7" id="KW-1133">Transmembrane helix</keyword>
<dbReference type="PANTHER" id="PTHR48022:SF79">
    <property type="entry name" value="LACTOSE PERMEASE, PUTATIVE (AFU_ORTHOLOGUE AFUA_6G01860)-RELATED"/>
    <property type="match status" value="1"/>
</dbReference>
<feature type="transmembrane region" description="Helical" evidence="7">
    <location>
        <begin position="199"/>
        <end position="220"/>
    </location>
</feature>
<proteinExistence type="inferred from homology"/>
<dbReference type="SUPFAM" id="SSF103473">
    <property type="entry name" value="MFS general substrate transporter"/>
    <property type="match status" value="1"/>
</dbReference>
<accession>A0AAD7GGQ6</accession>
<dbReference type="GO" id="GO:0016020">
    <property type="term" value="C:membrane"/>
    <property type="evidence" value="ECO:0007669"/>
    <property type="project" value="UniProtKB-SubCell"/>
</dbReference>
<feature type="region of interest" description="Disordered" evidence="6">
    <location>
        <begin position="1"/>
        <end position="25"/>
    </location>
</feature>
<dbReference type="Gene3D" id="1.20.1250.20">
    <property type="entry name" value="MFS general substrate transporter like domains"/>
    <property type="match status" value="1"/>
</dbReference>
<feature type="transmembrane region" description="Helical" evidence="7">
    <location>
        <begin position="60"/>
        <end position="78"/>
    </location>
</feature>
<comment type="similarity">
    <text evidence="2">Belongs to the major facilitator superfamily. Sugar transporter (TC 2.A.1.1) family.</text>
</comment>
<keyword evidence="3 7" id="KW-0812">Transmembrane</keyword>
<dbReference type="AlphaFoldDB" id="A0AAD7GGQ6"/>
<reference evidence="9" key="1">
    <citation type="submission" date="2023-03" db="EMBL/GenBank/DDBJ databases">
        <title>Massive genome expansion in bonnet fungi (Mycena s.s.) driven by repeated elements and novel gene families across ecological guilds.</title>
        <authorList>
            <consortium name="Lawrence Berkeley National Laboratory"/>
            <person name="Harder C.B."/>
            <person name="Miyauchi S."/>
            <person name="Viragh M."/>
            <person name="Kuo A."/>
            <person name="Thoen E."/>
            <person name="Andreopoulos B."/>
            <person name="Lu D."/>
            <person name="Skrede I."/>
            <person name="Drula E."/>
            <person name="Henrissat B."/>
            <person name="Morin E."/>
            <person name="Kohler A."/>
            <person name="Barry K."/>
            <person name="LaButti K."/>
            <person name="Morin E."/>
            <person name="Salamov A."/>
            <person name="Lipzen A."/>
            <person name="Mereny Z."/>
            <person name="Hegedus B."/>
            <person name="Baldrian P."/>
            <person name="Stursova M."/>
            <person name="Weitz H."/>
            <person name="Taylor A."/>
            <person name="Grigoriev I.V."/>
            <person name="Nagy L.G."/>
            <person name="Martin F."/>
            <person name="Kauserud H."/>
        </authorList>
    </citation>
    <scope>NUCLEOTIDE SEQUENCE</scope>
    <source>
        <strain evidence="9">CBHHK067</strain>
    </source>
</reference>
<keyword evidence="10" id="KW-1185">Reference proteome</keyword>
<dbReference type="PANTHER" id="PTHR48022">
    <property type="entry name" value="PLASTIDIC GLUCOSE TRANSPORTER 4"/>
    <property type="match status" value="1"/>
</dbReference>
<dbReference type="EMBL" id="JARKIE010000044">
    <property type="protein sequence ID" value="KAJ7693936.1"/>
    <property type="molecule type" value="Genomic_DNA"/>
</dbReference>
<dbReference type="InterPro" id="IPR050360">
    <property type="entry name" value="MFS_Sugar_Transporters"/>
</dbReference>
<feature type="transmembrane region" description="Helical" evidence="7">
    <location>
        <begin position="109"/>
        <end position="129"/>
    </location>
</feature>
<evidence type="ECO:0000256" key="5">
    <source>
        <dbReference type="ARBA" id="ARBA00023136"/>
    </source>
</evidence>
<dbReference type="InterPro" id="IPR036259">
    <property type="entry name" value="MFS_trans_sf"/>
</dbReference>
<keyword evidence="5 7" id="KW-0472">Membrane</keyword>
<feature type="transmembrane region" description="Helical" evidence="7">
    <location>
        <begin position="349"/>
        <end position="371"/>
    </location>
</feature>
<evidence type="ECO:0000256" key="2">
    <source>
        <dbReference type="ARBA" id="ARBA00010992"/>
    </source>
</evidence>
<dbReference type="InterPro" id="IPR020846">
    <property type="entry name" value="MFS_dom"/>
</dbReference>
<evidence type="ECO:0000256" key="6">
    <source>
        <dbReference type="SAM" id="MobiDB-lite"/>
    </source>
</evidence>
<evidence type="ECO:0000313" key="10">
    <source>
        <dbReference type="Proteomes" id="UP001221757"/>
    </source>
</evidence>
<dbReference type="Proteomes" id="UP001221757">
    <property type="component" value="Unassembled WGS sequence"/>
</dbReference>